<gene>
    <name evidence="5" type="ORF">GZH47_00545</name>
</gene>
<evidence type="ECO:0000313" key="6">
    <source>
        <dbReference type="Proteomes" id="UP000479114"/>
    </source>
</evidence>
<dbReference type="PANTHER" id="PTHR42659:SF2">
    <property type="entry name" value="XANTHINE DEHYDROGENASE SUBUNIT C-RELATED"/>
    <property type="match status" value="1"/>
</dbReference>
<keyword evidence="3" id="KW-0560">Oxidoreductase</keyword>
<protein>
    <submittedName>
        <fullName evidence="5">Molybdopterin dehydrogenase</fullName>
    </submittedName>
</protein>
<proteinExistence type="predicted"/>
<evidence type="ECO:0000256" key="1">
    <source>
        <dbReference type="ARBA" id="ARBA00022630"/>
    </source>
</evidence>
<keyword evidence="6" id="KW-1185">Reference proteome</keyword>
<dbReference type="SUPFAM" id="SSF56176">
    <property type="entry name" value="FAD-binding/transporter-associated domain-like"/>
    <property type="match status" value="1"/>
</dbReference>
<dbReference type="Proteomes" id="UP000479114">
    <property type="component" value="Chromosome"/>
</dbReference>
<dbReference type="GO" id="GO:0016491">
    <property type="term" value="F:oxidoreductase activity"/>
    <property type="evidence" value="ECO:0007669"/>
    <property type="project" value="UniProtKB-KW"/>
</dbReference>
<dbReference type="Gene3D" id="3.30.43.10">
    <property type="entry name" value="Uridine Diphospho-n-acetylenolpyruvylglucosamine Reductase, domain 2"/>
    <property type="match status" value="1"/>
</dbReference>
<dbReference type="Gene3D" id="3.30.465.10">
    <property type="match status" value="1"/>
</dbReference>
<dbReference type="AlphaFoldDB" id="A0A6C0NU73"/>
<dbReference type="GO" id="GO:0071949">
    <property type="term" value="F:FAD binding"/>
    <property type="evidence" value="ECO:0007669"/>
    <property type="project" value="InterPro"/>
</dbReference>
<keyword evidence="1" id="KW-0285">Flavoprotein</keyword>
<dbReference type="PANTHER" id="PTHR42659">
    <property type="entry name" value="XANTHINE DEHYDROGENASE SUBUNIT C-RELATED"/>
    <property type="match status" value="1"/>
</dbReference>
<dbReference type="KEGG" id="prz:GZH47_00545"/>
<dbReference type="SUPFAM" id="SSF55447">
    <property type="entry name" value="CO dehydrogenase flavoprotein C-terminal domain-like"/>
    <property type="match status" value="1"/>
</dbReference>
<dbReference type="InterPro" id="IPR016166">
    <property type="entry name" value="FAD-bd_PCMH"/>
</dbReference>
<reference evidence="5 6" key="1">
    <citation type="submission" date="2020-02" db="EMBL/GenBank/DDBJ databases">
        <title>Paenibacillus sp. nov., isolated from rhizosphere soil of tomato.</title>
        <authorList>
            <person name="Weon H.-Y."/>
            <person name="Lee S.A."/>
        </authorList>
    </citation>
    <scope>NUCLEOTIDE SEQUENCE [LARGE SCALE GENOMIC DNA]</scope>
    <source>
        <strain evidence="5 6">14171R-81</strain>
    </source>
</reference>
<dbReference type="InterPro" id="IPR002346">
    <property type="entry name" value="Mopterin_DH_FAD-bd"/>
</dbReference>
<dbReference type="InterPro" id="IPR016167">
    <property type="entry name" value="FAD-bd_PCMH_sub1"/>
</dbReference>
<sequence length="305" mass="32797">MSMNGEREAGYPAVWRPKDAQEAVRLKKQFGREADYVAGGTLLRTQWEAGLKQMPAHLIDLSGIVTLSGFVLSEDCMSIGSFTMLAAIRRSAELTAGFPLIALAARGIAAPSIRNAATIGGNVISVVGDALPALLAYEAELDWEEGGTKRSETLAGWLARADTGTYDSALLLRIRLPLRQEGKAAPSEPPVSRSFAFYDKIGRREAFTPSVVTSALIGGIGADGRLRNLRLAAGGGRTVPKRLTLAETELEGAAADDRAVARLYNLVMEEYRPEPDSFASAEYRRRTAANVLSAQLWQAVRGFEG</sequence>
<dbReference type="Gene3D" id="3.30.390.50">
    <property type="entry name" value="CO dehydrogenase flavoprotein, C-terminal domain"/>
    <property type="match status" value="1"/>
</dbReference>
<dbReference type="InterPro" id="IPR051312">
    <property type="entry name" value="Diverse_Substr_Oxidored"/>
</dbReference>
<dbReference type="InterPro" id="IPR005107">
    <property type="entry name" value="CO_DH_flav_C"/>
</dbReference>
<evidence type="ECO:0000256" key="2">
    <source>
        <dbReference type="ARBA" id="ARBA00022827"/>
    </source>
</evidence>
<keyword evidence="2" id="KW-0274">FAD</keyword>
<dbReference type="Pfam" id="PF03450">
    <property type="entry name" value="CO_deh_flav_C"/>
    <property type="match status" value="1"/>
</dbReference>
<evidence type="ECO:0000313" key="5">
    <source>
        <dbReference type="EMBL" id="QHW29466.1"/>
    </source>
</evidence>
<evidence type="ECO:0000256" key="3">
    <source>
        <dbReference type="ARBA" id="ARBA00023002"/>
    </source>
</evidence>
<dbReference type="InterPro" id="IPR036683">
    <property type="entry name" value="CO_DH_flav_C_dom_sf"/>
</dbReference>
<dbReference type="InterPro" id="IPR016169">
    <property type="entry name" value="FAD-bd_PCMH_sub2"/>
</dbReference>
<organism evidence="5 6">
    <name type="scientific">Paenibacillus rhizovicinus</name>
    <dbReference type="NCBI Taxonomy" id="2704463"/>
    <lineage>
        <taxon>Bacteria</taxon>
        <taxon>Bacillati</taxon>
        <taxon>Bacillota</taxon>
        <taxon>Bacilli</taxon>
        <taxon>Bacillales</taxon>
        <taxon>Paenibacillaceae</taxon>
        <taxon>Paenibacillus</taxon>
    </lineage>
</organism>
<dbReference type="PROSITE" id="PS51387">
    <property type="entry name" value="FAD_PCMH"/>
    <property type="match status" value="1"/>
</dbReference>
<accession>A0A6C0NU73</accession>
<evidence type="ECO:0000259" key="4">
    <source>
        <dbReference type="PROSITE" id="PS51387"/>
    </source>
</evidence>
<dbReference type="InterPro" id="IPR036318">
    <property type="entry name" value="FAD-bd_PCMH-like_sf"/>
</dbReference>
<name>A0A6C0NU73_9BACL</name>
<feature type="domain" description="FAD-binding PCMH-type" evidence="4">
    <location>
        <begin position="7"/>
        <end position="181"/>
    </location>
</feature>
<dbReference type="RefSeq" id="WP_162638036.1">
    <property type="nucleotide sequence ID" value="NZ_CP048286.1"/>
</dbReference>
<dbReference type="Pfam" id="PF00941">
    <property type="entry name" value="FAD_binding_5"/>
    <property type="match status" value="1"/>
</dbReference>
<dbReference type="SMART" id="SM01092">
    <property type="entry name" value="CO_deh_flav_C"/>
    <property type="match status" value="1"/>
</dbReference>
<dbReference type="EMBL" id="CP048286">
    <property type="protein sequence ID" value="QHW29466.1"/>
    <property type="molecule type" value="Genomic_DNA"/>
</dbReference>